<dbReference type="AlphaFoldDB" id="A0A2T7A9E4"/>
<evidence type="ECO:0000313" key="1">
    <source>
        <dbReference type="EMBL" id="PUU84354.1"/>
    </source>
</evidence>
<proteinExistence type="predicted"/>
<gene>
    <name evidence="1" type="ORF">B9Z19DRAFT_1117934</name>
</gene>
<dbReference type="OrthoDB" id="5424917at2759"/>
<reference evidence="1 2" key="1">
    <citation type="submission" date="2017-04" db="EMBL/GenBank/DDBJ databases">
        <title>Draft genome sequence of Tuber borchii Vittad., a whitish edible truffle.</title>
        <authorList>
            <consortium name="DOE Joint Genome Institute"/>
            <person name="Murat C."/>
            <person name="Kuo A."/>
            <person name="Barry K.W."/>
            <person name="Clum A."/>
            <person name="Dockter R.B."/>
            <person name="Fauchery L."/>
            <person name="Iotti M."/>
            <person name="Kohler A."/>
            <person name="Labutti K."/>
            <person name="Lindquist E.A."/>
            <person name="Lipzen A."/>
            <person name="Ohm R.A."/>
            <person name="Wang M."/>
            <person name="Grigoriev I.V."/>
            <person name="Zambonelli A."/>
            <person name="Martin F.M."/>
        </authorList>
    </citation>
    <scope>NUCLEOTIDE SEQUENCE [LARGE SCALE GENOMIC DNA]</scope>
    <source>
        <strain evidence="1 2">Tbo3840</strain>
    </source>
</reference>
<accession>A0A2T7A9E4</accession>
<keyword evidence="2" id="KW-1185">Reference proteome</keyword>
<dbReference type="EMBL" id="NESQ01000001">
    <property type="protein sequence ID" value="PUU84354.1"/>
    <property type="molecule type" value="Genomic_DNA"/>
</dbReference>
<dbReference type="Proteomes" id="UP000244722">
    <property type="component" value="Unassembled WGS sequence"/>
</dbReference>
<evidence type="ECO:0000313" key="2">
    <source>
        <dbReference type="Proteomes" id="UP000244722"/>
    </source>
</evidence>
<name>A0A2T7A9E4_TUBBO</name>
<sequence>MSVSPGLWIKDFLAGEKVHNDDPPLVANKHPDGFTYPVGESPFERLFRHNPILYSLLPLLSTPTLVSVFFVSNSTKRLLADMTPFFRNLAFVPESSLVKWIHNEAFDGLSETIPNPLRRALVDFREQREREKTDVKEAKEMICRYMSDTLGGTSVLSEQLITKRYKSVRYHYYRRLRGRHLCKMIETFPVGRRLTTLIIDGTGVDTDSLKFALSNVEGTLRGISAKWCKHIECYMWSEWILEAMYKTTPFALQWLNVYGSGNTPISDFRWDEYPDQLTPLRPHPNDPKIPQEVPEMLSDWKPKPNLFANLIPFEVHYDHTMALLTPQNLNTLASWSFLHANRQAIGLQRETFMKSHPRPALWDPPQNSTLCDPHPLIALLVVAKFKSIELDISYCMNGRRCYSFLYNRPAFVDVNQIIPDNPAHIVTVADALGGIPRRFTSTADSWGDEMKLHTHCVAEIGKRREDGGGACVNCGMWEDKLAEENHRGTTPARNVGGS</sequence>
<organism evidence="1 2">
    <name type="scientific">Tuber borchii</name>
    <name type="common">White truffle</name>
    <dbReference type="NCBI Taxonomy" id="42251"/>
    <lineage>
        <taxon>Eukaryota</taxon>
        <taxon>Fungi</taxon>
        <taxon>Dikarya</taxon>
        <taxon>Ascomycota</taxon>
        <taxon>Pezizomycotina</taxon>
        <taxon>Pezizomycetes</taxon>
        <taxon>Pezizales</taxon>
        <taxon>Tuberaceae</taxon>
        <taxon>Tuber</taxon>
    </lineage>
</organism>
<comment type="caution">
    <text evidence="1">The sequence shown here is derived from an EMBL/GenBank/DDBJ whole genome shotgun (WGS) entry which is preliminary data.</text>
</comment>
<protein>
    <submittedName>
        <fullName evidence="1">Uncharacterized protein</fullName>
    </submittedName>
</protein>